<feature type="compositionally biased region" description="Polar residues" evidence="5">
    <location>
        <begin position="373"/>
        <end position="410"/>
    </location>
</feature>
<dbReference type="EC" id="2.5.1.61" evidence="2"/>
<evidence type="ECO:0000256" key="1">
    <source>
        <dbReference type="ARBA" id="ARBA00005638"/>
    </source>
</evidence>
<dbReference type="InterPro" id="IPR012340">
    <property type="entry name" value="NA-bd_OB-fold"/>
</dbReference>
<evidence type="ECO:0000256" key="3">
    <source>
        <dbReference type="ARBA" id="ARBA00022679"/>
    </source>
</evidence>
<feature type="region of interest" description="Disordered" evidence="5">
    <location>
        <begin position="356"/>
        <end position="438"/>
    </location>
</feature>
<dbReference type="GO" id="GO:0005737">
    <property type="term" value="C:cytoplasm"/>
    <property type="evidence" value="ECO:0007669"/>
    <property type="project" value="TreeGrafter"/>
</dbReference>
<evidence type="ECO:0000313" key="7">
    <source>
        <dbReference type="EMBL" id="CAI3996693.1"/>
    </source>
</evidence>
<feature type="compositionally biased region" description="Low complexity" evidence="5">
    <location>
        <begin position="413"/>
        <end position="423"/>
    </location>
</feature>
<feature type="compositionally biased region" description="Polar residues" evidence="5">
    <location>
        <begin position="424"/>
        <end position="438"/>
    </location>
</feature>
<feature type="compositionally biased region" description="Polar residues" evidence="5">
    <location>
        <begin position="625"/>
        <end position="635"/>
    </location>
</feature>
<feature type="region of interest" description="Disordered" evidence="5">
    <location>
        <begin position="481"/>
        <end position="534"/>
    </location>
</feature>
<dbReference type="EMBL" id="CAMXCT030002228">
    <property type="protein sequence ID" value="CAL4784005.1"/>
    <property type="molecule type" value="Genomic_DNA"/>
</dbReference>
<dbReference type="PANTHER" id="PTHR11557:SF0">
    <property type="entry name" value="PORPHOBILINOGEN DEAMINASE"/>
    <property type="match status" value="1"/>
</dbReference>
<dbReference type="PROSITE" id="PS50126">
    <property type="entry name" value="S1"/>
    <property type="match status" value="1"/>
</dbReference>
<organism evidence="7">
    <name type="scientific">Cladocopium goreaui</name>
    <dbReference type="NCBI Taxonomy" id="2562237"/>
    <lineage>
        <taxon>Eukaryota</taxon>
        <taxon>Sar</taxon>
        <taxon>Alveolata</taxon>
        <taxon>Dinophyceae</taxon>
        <taxon>Suessiales</taxon>
        <taxon>Symbiodiniaceae</taxon>
        <taxon>Cladocopium</taxon>
    </lineage>
</organism>
<dbReference type="Gene3D" id="2.40.50.140">
    <property type="entry name" value="Nucleic acid-binding proteins"/>
    <property type="match status" value="1"/>
</dbReference>
<dbReference type="SMART" id="SM00316">
    <property type="entry name" value="S1"/>
    <property type="match status" value="1"/>
</dbReference>
<evidence type="ECO:0000259" key="6">
    <source>
        <dbReference type="PROSITE" id="PS50126"/>
    </source>
</evidence>
<gene>
    <name evidence="7" type="ORF">C1SCF055_LOCUS23146</name>
</gene>
<dbReference type="InterPro" id="IPR022417">
    <property type="entry name" value="Porphobilin_deaminase_N"/>
</dbReference>
<dbReference type="InterPro" id="IPR000860">
    <property type="entry name" value="HemC"/>
</dbReference>
<name>A0A9P1G1R2_9DINO</name>
<feature type="region of interest" description="Disordered" evidence="5">
    <location>
        <begin position="1252"/>
        <end position="1282"/>
    </location>
</feature>
<dbReference type="PANTHER" id="PTHR11557">
    <property type="entry name" value="PORPHOBILINOGEN DEAMINASE"/>
    <property type="match status" value="1"/>
</dbReference>
<feature type="compositionally biased region" description="Basic residues" evidence="5">
    <location>
        <begin position="519"/>
        <end position="534"/>
    </location>
</feature>
<reference evidence="8 9" key="2">
    <citation type="submission" date="2024-05" db="EMBL/GenBank/DDBJ databases">
        <authorList>
            <person name="Chen Y."/>
            <person name="Shah S."/>
            <person name="Dougan E. K."/>
            <person name="Thang M."/>
            <person name="Chan C."/>
        </authorList>
    </citation>
    <scope>NUCLEOTIDE SEQUENCE [LARGE SCALE GENOMIC DNA]</scope>
</reference>
<protein>
    <recommendedName>
        <fullName evidence="2">hydroxymethylbilane synthase</fullName>
        <ecNumber evidence="2">2.5.1.61</ecNumber>
    </recommendedName>
</protein>
<keyword evidence="3" id="KW-0808">Transferase</keyword>
<evidence type="ECO:0000313" key="8">
    <source>
        <dbReference type="EMBL" id="CAL4784005.1"/>
    </source>
</evidence>
<dbReference type="Proteomes" id="UP001152797">
    <property type="component" value="Unassembled WGS sequence"/>
</dbReference>
<evidence type="ECO:0000313" key="9">
    <source>
        <dbReference type="Proteomes" id="UP001152797"/>
    </source>
</evidence>
<feature type="region of interest" description="Disordered" evidence="5">
    <location>
        <begin position="678"/>
        <end position="708"/>
    </location>
</feature>
<sequence>MAAFVSIPLQQHLVRGFGTNERFECFAKTNTTRKNLDSSFRLSKSKFALVVAAFALPIRRRRDEGRIWQTASRQDSETILVEGEIEEKLQQNNELRFGVTDSFMLSWISRRLHSFFPDVQFSGMVLANEVGGCGPEQLANLQGLLESEEVDFMVLPAKDVAFSLPSGLSAAAILREDSRDAVVVRPGIESVTSLSDLPPGSTVCVSCARRRLQISSRFPALNILESNLPAQSRLRRLYSLDFDAVVAAVAGLQRTGLSMAEKEISPLKLDEVMPALCQGAVTMLCRSKDEEILSLLADCDDDAARLCIVAERDLLRRLGRLPDGAAVGGLAQLWRLKDVTIRGAVVPIPMSCESLRSSHGSFSGTGGVRFKSEQSSPPQAPSRTTTPVRTVNSPRGPSPSASFENSNARYSSRRSLPDSVSSRPETPNSTASGRSNTLVEGRLLLNDLDNEGTSKEHVRFVHFDEDRALLRKYQDLPLELYGQPMASDSPRRREASPQSPRDISFDRPRDSPRSPRNPSPKKKAKRPNHPPRRKLVKAFKSDKFEHSRIESCLQVYGQPARVAVEASEMTLENLQIDSRHTDESESGPTVEAVETETDRGPADCTDDHSAQQTRTTPSLVERNDSQVPRSGSSWTGKAMGFESERSKSKGQYPESSTSSKSRDWKDVPVEIRGILRRVPSFGQCSSPSKGRRNQRLNGAANSSKDSTAEAALSSEVVETAEKISVEIQCSSDSEDDLDDTVWSTGRRVLLRRCSPDKVTWHRWHRLEQQKGLSRLQLYLQSFQHRFPGTLDSEQLAKNAAARLTRSRMVVLPLIKTEPDGRLSMQSTMVFSDADAESPRVVKVDMDGSADDWQALTKNVAHAFLSDDTIAAFSLVDGQEPHSRARSHGLADDTDDTEEDPGSDNGAASEALAAIGAADRIPVSDVDGSGRTAYRGRVCGYLANRNGLLVDINCEFPAFWYPEHASSSSSSPEHSDWEELWPLGSDVEVYCCAKHAWFLRVVAEPPLRLPVRGGIPRLKLEQLQPGQGPWRAVVISSTRDGTLVDFNCEMPGLLQSDRFYVRGEEARVYCMKVDKENRVCVVSTAKELLTSVHERRKLEDLASEDNSTGLRGTVLNVTGNGVFIDVNCEVRGYVSPMDIDLNASPNGLYKGFEVTVYIKSVHLEKRQVRLSMFPTREPVKILGLKQTEDILQHLSSVQCCILLHVQRCLNTQYSCPSINKSDVQWSLHSSRNRQLRTSRLCSHHVHLPSSLATGHHMRTSDQSMRASPRRSAVGLANWERTMT</sequence>
<dbReference type="InterPro" id="IPR003029">
    <property type="entry name" value="S1_domain"/>
</dbReference>
<dbReference type="EMBL" id="CAMXCT010002228">
    <property type="protein sequence ID" value="CAI3996693.1"/>
    <property type="molecule type" value="Genomic_DNA"/>
</dbReference>
<dbReference type="OrthoDB" id="564646at2759"/>
<dbReference type="GO" id="GO:0004418">
    <property type="term" value="F:hydroxymethylbilane synthase activity"/>
    <property type="evidence" value="ECO:0007669"/>
    <property type="project" value="UniProtKB-EC"/>
</dbReference>
<proteinExistence type="inferred from homology"/>
<dbReference type="SUPFAM" id="SSF53850">
    <property type="entry name" value="Periplasmic binding protein-like II"/>
    <property type="match status" value="1"/>
</dbReference>
<comment type="caution">
    <text evidence="7">The sequence shown here is derived from an EMBL/GenBank/DDBJ whole genome shotgun (WGS) entry which is preliminary data.</text>
</comment>
<dbReference type="GO" id="GO:0006783">
    <property type="term" value="P:heme biosynthetic process"/>
    <property type="evidence" value="ECO:0007669"/>
    <property type="project" value="TreeGrafter"/>
</dbReference>
<feature type="compositionally biased region" description="Polar residues" evidence="5">
    <location>
        <begin position="695"/>
        <end position="705"/>
    </location>
</feature>
<feature type="compositionally biased region" description="Acidic residues" evidence="5">
    <location>
        <begin position="891"/>
        <end position="901"/>
    </location>
</feature>
<feature type="domain" description="S1 motif" evidence="6">
    <location>
        <begin position="1106"/>
        <end position="1172"/>
    </location>
</feature>
<evidence type="ECO:0000256" key="2">
    <source>
        <dbReference type="ARBA" id="ARBA00012655"/>
    </source>
</evidence>
<keyword evidence="9" id="KW-1185">Reference proteome</keyword>
<evidence type="ECO:0000256" key="4">
    <source>
        <dbReference type="ARBA" id="ARBA00023244"/>
    </source>
</evidence>
<dbReference type="CDD" id="cd00164">
    <property type="entry name" value="S1_like"/>
    <property type="match status" value="1"/>
</dbReference>
<dbReference type="Gene3D" id="3.40.190.10">
    <property type="entry name" value="Periplasmic binding protein-like II"/>
    <property type="match status" value="2"/>
</dbReference>
<evidence type="ECO:0000256" key="5">
    <source>
        <dbReference type="SAM" id="MobiDB-lite"/>
    </source>
</evidence>
<dbReference type="SUPFAM" id="SSF50249">
    <property type="entry name" value="Nucleic acid-binding proteins"/>
    <property type="match status" value="1"/>
</dbReference>
<comment type="similarity">
    <text evidence="1">Belongs to the HMBS family.</text>
</comment>
<feature type="region of interest" description="Disordered" evidence="5">
    <location>
        <begin position="574"/>
        <end position="665"/>
    </location>
</feature>
<dbReference type="EMBL" id="CAMXCT020002228">
    <property type="protein sequence ID" value="CAL1150068.1"/>
    <property type="molecule type" value="Genomic_DNA"/>
</dbReference>
<keyword evidence="4" id="KW-0627">Porphyrin biosynthesis</keyword>
<accession>A0A9P1G1R2</accession>
<feature type="compositionally biased region" description="Basic and acidic residues" evidence="5">
    <location>
        <begin position="503"/>
        <end position="513"/>
    </location>
</feature>
<reference evidence="7" key="1">
    <citation type="submission" date="2022-10" db="EMBL/GenBank/DDBJ databases">
        <authorList>
            <person name="Chen Y."/>
            <person name="Dougan E. K."/>
            <person name="Chan C."/>
            <person name="Rhodes N."/>
            <person name="Thang M."/>
        </authorList>
    </citation>
    <scope>NUCLEOTIDE SEQUENCE</scope>
</reference>
<feature type="region of interest" description="Disordered" evidence="5">
    <location>
        <begin position="880"/>
        <end position="906"/>
    </location>
</feature>
<feature type="compositionally biased region" description="Basic and acidic residues" evidence="5">
    <location>
        <begin position="596"/>
        <end position="609"/>
    </location>
</feature>
<dbReference type="GO" id="GO:0003676">
    <property type="term" value="F:nucleic acid binding"/>
    <property type="evidence" value="ECO:0007669"/>
    <property type="project" value="InterPro"/>
</dbReference>
<dbReference type="Pfam" id="PF01379">
    <property type="entry name" value="Porphobil_deam"/>
    <property type="match status" value="1"/>
</dbReference>